<sequence length="231" mass="25151">MRASDRAYHQLRQEIITWRLAPGTVLAEVEQAGRLGVSRTPVREALSRLMAEGLAATEGRRGVVVAELSVTDLEQLFELRETLERKAAGLAAARGDRGRFRRLHEQFLHAEASLDAPEEVEAYYALVGELDAALDEECGNAYLALSLRQLRPHLQRLRRLAHDQPERLAASAREHAAIAAAVADGNPGLAAAATTVHLSASLKHLHHSQSGQGTLAPAHSVHLTTHESESR</sequence>
<keyword evidence="2" id="KW-0238">DNA-binding</keyword>
<evidence type="ECO:0000259" key="5">
    <source>
        <dbReference type="PROSITE" id="PS50949"/>
    </source>
</evidence>
<evidence type="ECO:0000256" key="2">
    <source>
        <dbReference type="ARBA" id="ARBA00023125"/>
    </source>
</evidence>
<keyword evidence="1" id="KW-0805">Transcription regulation</keyword>
<comment type="caution">
    <text evidence="6">The sequence shown here is derived from an EMBL/GenBank/DDBJ whole genome shotgun (WGS) entry which is preliminary data.</text>
</comment>
<evidence type="ECO:0000256" key="3">
    <source>
        <dbReference type="ARBA" id="ARBA00023163"/>
    </source>
</evidence>
<dbReference type="Gene3D" id="1.10.10.10">
    <property type="entry name" value="Winged helix-like DNA-binding domain superfamily/Winged helix DNA-binding domain"/>
    <property type="match status" value="1"/>
</dbReference>
<dbReference type="CDD" id="cd07377">
    <property type="entry name" value="WHTH_GntR"/>
    <property type="match status" value="1"/>
</dbReference>
<evidence type="ECO:0000256" key="4">
    <source>
        <dbReference type="SAM" id="MobiDB-lite"/>
    </source>
</evidence>
<dbReference type="SMART" id="SM00345">
    <property type="entry name" value="HTH_GNTR"/>
    <property type="match status" value="1"/>
</dbReference>
<dbReference type="Proteomes" id="UP001232725">
    <property type="component" value="Unassembled WGS sequence"/>
</dbReference>
<organism evidence="6 7">
    <name type="scientific">Arthrobacter horti</name>
    <dbReference type="NCBI Taxonomy" id="3068273"/>
    <lineage>
        <taxon>Bacteria</taxon>
        <taxon>Bacillati</taxon>
        <taxon>Actinomycetota</taxon>
        <taxon>Actinomycetes</taxon>
        <taxon>Micrococcales</taxon>
        <taxon>Micrococcaceae</taxon>
        <taxon>Arthrobacter</taxon>
    </lineage>
</organism>
<keyword evidence="7" id="KW-1185">Reference proteome</keyword>
<dbReference type="Pfam" id="PF00392">
    <property type="entry name" value="GntR"/>
    <property type="match status" value="1"/>
</dbReference>
<evidence type="ECO:0000313" key="6">
    <source>
        <dbReference type="EMBL" id="MDP5228496.1"/>
    </source>
</evidence>
<dbReference type="InterPro" id="IPR036388">
    <property type="entry name" value="WH-like_DNA-bd_sf"/>
</dbReference>
<dbReference type="PANTHER" id="PTHR43537:SF24">
    <property type="entry name" value="GLUCONATE OPERON TRANSCRIPTIONAL REPRESSOR"/>
    <property type="match status" value="1"/>
</dbReference>
<feature type="domain" description="HTH gntR-type" evidence="5">
    <location>
        <begin position="1"/>
        <end position="68"/>
    </location>
</feature>
<name>A0ABT9ISB1_9MICC</name>
<dbReference type="Pfam" id="PF07729">
    <property type="entry name" value="FCD"/>
    <property type="match status" value="1"/>
</dbReference>
<accession>A0ABT9ISB1</accession>
<dbReference type="EMBL" id="JAVALS010000016">
    <property type="protein sequence ID" value="MDP5228496.1"/>
    <property type="molecule type" value="Genomic_DNA"/>
</dbReference>
<feature type="region of interest" description="Disordered" evidence="4">
    <location>
        <begin position="208"/>
        <end position="231"/>
    </location>
</feature>
<proteinExistence type="predicted"/>
<keyword evidence="3" id="KW-0804">Transcription</keyword>
<dbReference type="InterPro" id="IPR011711">
    <property type="entry name" value="GntR_C"/>
</dbReference>
<dbReference type="PRINTS" id="PR00035">
    <property type="entry name" value="HTHGNTR"/>
</dbReference>
<evidence type="ECO:0000313" key="7">
    <source>
        <dbReference type="Proteomes" id="UP001232725"/>
    </source>
</evidence>
<dbReference type="RefSeq" id="WP_305997541.1">
    <property type="nucleotide sequence ID" value="NZ_JAVALS010000016.1"/>
</dbReference>
<dbReference type="SMART" id="SM00895">
    <property type="entry name" value="FCD"/>
    <property type="match status" value="1"/>
</dbReference>
<dbReference type="InterPro" id="IPR036390">
    <property type="entry name" value="WH_DNA-bd_sf"/>
</dbReference>
<dbReference type="SUPFAM" id="SSF48008">
    <property type="entry name" value="GntR ligand-binding domain-like"/>
    <property type="match status" value="1"/>
</dbReference>
<dbReference type="SUPFAM" id="SSF46785">
    <property type="entry name" value="Winged helix' DNA-binding domain"/>
    <property type="match status" value="1"/>
</dbReference>
<dbReference type="PROSITE" id="PS50949">
    <property type="entry name" value="HTH_GNTR"/>
    <property type="match status" value="1"/>
</dbReference>
<evidence type="ECO:0000256" key="1">
    <source>
        <dbReference type="ARBA" id="ARBA00023015"/>
    </source>
</evidence>
<dbReference type="InterPro" id="IPR008920">
    <property type="entry name" value="TF_FadR/GntR_C"/>
</dbReference>
<dbReference type="InterPro" id="IPR000524">
    <property type="entry name" value="Tscrpt_reg_HTH_GntR"/>
</dbReference>
<gene>
    <name evidence="6" type="ORF">Q9R02_15145</name>
</gene>
<reference evidence="6 7" key="1">
    <citation type="submission" date="2023-08" db="EMBL/GenBank/DDBJ databases">
        <title>Arthrobacter horti sp. nov., isolated from forest soil.</title>
        <authorList>
            <person name="Park M."/>
        </authorList>
    </citation>
    <scope>NUCLEOTIDE SEQUENCE [LARGE SCALE GENOMIC DNA]</scope>
    <source>
        <strain evidence="6 7">YJM1</strain>
    </source>
</reference>
<protein>
    <submittedName>
        <fullName evidence="6">GntR family transcriptional regulator</fullName>
    </submittedName>
</protein>
<dbReference type="Gene3D" id="1.20.120.530">
    <property type="entry name" value="GntR ligand-binding domain-like"/>
    <property type="match status" value="1"/>
</dbReference>
<dbReference type="PANTHER" id="PTHR43537">
    <property type="entry name" value="TRANSCRIPTIONAL REGULATOR, GNTR FAMILY"/>
    <property type="match status" value="1"/>
</dbReference>